<dbReference type="EMBL" id="OW152835">
    <property type="protein sequence ID" value="CAH2056605.1"/>
    <property type="molecule type" value="Genomic_DNA"/>
</dbReference>
<sequence>MVIWAQVNKKYRRTPRAPCARAGVVPPGDELPVRFSVRNSAVKEPAKNTQYSRTQPYLPARAELIVRFFFVVVQAVIGNPTPRTTRRRRSHTNGPIKANLASTADGWTCPVLVVLDRLRFTHDVSVVGILLELNTSLHRDRTRRRLEAVSIASRRRMQMSRPGVRGGGPPRGPGPVAPNAQADARRGPDGFRLAG</sequence>
<feature type="region of interest" description="Disordered" evidence="1">
    <location>
        <begin position="150"/>
        <end position="195"/>
    </location>
</feature>
<name>A0ABN8IG61_9NEOP</name>
<proteinExistence type="predicted"/>
<keyword evidence="3" id="KW-1185">Reference proteome</keyword>
<feature type="non-terminal residue" evidence="2">
    <location>
        <position position="1"/>
    </location>
</feature>
<evidence type="ECO:0000256" key="1">
    <source>
        <dbReference type="SAM" id="MobiDB-lite"/>
    </source>
</evidence>
<evidence type="ECO:0000313" key="3">
    <source>
        <dbReference type="Proteomes" id="UP000837857"/>
    </source>
</evidence>
<reference evidence="2" key="1">
    <citation type="submission" date="2022-03" db="EMBL/GenBank/DDBJ databases">
        <authorList>
            <person name="Martin H S."/>
        </authorList>
    </citation>
    <scope>NUCLEOTIDE SEQUENCE</scope>
</reference>
<evidence type="ECO:0000313" key="2">
    <source>
        <dbReference type="EMBL" id="CAH2056605.1"/>
    </source>
</evidence>
<dbReference type="Proteomes" id="UP000837857">
    <property type="component" value="Chromosome 23"/>
</dbReference>
<accession>A0ABN8IG61</accession>
<protein>
    <submittedName>
        <fullName evidence="2">Uncharacterized protein</fullName>
    </submittedName>
</protein>
<organism evidence="2 3">
    <name type="scientific">Iphiclides podalirius</name>
    <name type="common">scarce swallowtail</name>
    <dbReference type="NCBI Taxonomy" id="110791"/>
    <lineage>
        <taxon>Eukaryota</taxon>
        <taxon>Metazoa</taxon>
        <taxon>Ecdysozoa</taxon>
        <taxon>Arthropoda</taxon>
        <taxon>Hexapoda</taxon>
        <taxon>Insecta</taxon>
        <taxon>Pterygota</taxon>
        <taxon>Neoptera</taxon>
        <taxon>Endopterygota</taxon>
        <taxon>Lepidoptera</taxon>
        <taxon>Glossata</taxon>
        <taxon>Ditrysia</taxon>
        <taxon>Papilionoidea</taxon>
        <taxon>Papilionidae</taxon>
        <taxon>Papilioninae</taxon>
        <taxon>Iphiclides</taxon>
    </lineage>
</organism>
<gene>
    <name evidence="2" type="ORF">IPOD504_LOCUS9784</name>
</gene>